<feature type="region of interest" description="Disordered" evidence="1">
    <location>
        <begin position="333"/>
        <end position="354"/>
    </location>
</feature>
<dbReference type="EMBL" id="JACVVK020000550">
    <property type="protein sequence ID" value="KAK7466692.1"/>
    <property type="molecule type" value="Genomic_DNA"/>
</dbReference>
<feature type="compositionally biased region" description="Polar residues" evidence="1">
    <location>
        <begin position="260"/>
        <end position="274"/>
    </location>
</feature>
<keyword evidence="2" id="KW-0812">Transmembrane</keyword>
<feature type="region of interest" description="Disordered" evidence="1">
    <location>
        <begin position="181"/>
        <end position="200"/>
    </location>
</feature>
<feature type="region of interest" description="Disordered" evidence="1">
    <location>
        <begin position="213"/>
        <end position="274"/>
    </location>
</feature>
<proteinExistence type="predicted"/>
<evidence type="ECO:0000313" key="4">
    <source>
        <dbReference type="Proteomes" id="UP001519460"/>
    </source>
</evidence>
<feature type="non-terminal residue" evidence="3">
    <location>
        <position position="1"/>
    </location>
</feature>
<sequence length="354" mass="38022">SNGIDVIHAKTVSATTTAKLKFRADGGGVRQKALLSSVCNLFKLILETVVIQVDMIAAGKQEVQLWGSTIKQETFAEYNSSFVVTGVGATLTVSIHSVRGESLTLWTYTATYFNDSSVWNEASLLVRSCSAFKTPDGADEGEETGDDVAAIVGSVVAVAVIIIILVVVGVVLWRRRRRDKDGSASDAGHVMAGRDADLPKDGAQISSLEETFDSGYSQVDPLPPSFNRVDGLAEDGEPRKRRRSNVTDEYNVLNAHGSRKNAQQPQDDYSHIQSQDFGPDASAMYSQVKKPENNASTGFDAGVLYSQVQKKGKKPAGPQSATCGDDYNRIDFSAGAVGAPDGSRDTYNRLDKTT</sequence>
<feature type="transmembrane region" description="Helical" evidence="2">
    <location>
        <begin position="148"/>
        <end position="173"/>
    </location>
</feature>
<comment type="caution">
    <text evidence="3">The sequence shown here is derived from an EMBL/GenBank/DDBJ whole genome shotgun (WGS) entry which is preliminary data.</text>
</comment>
<dbReference type="AlphaFoldDB" id="A0ABD0J9H1"/>
<evidence type="ECO:0000313" key="3">
    <source>
        <dbReference type="EMBL" id="KAK7466692.1"/>
    </source>
</evidence>
<keyword evidence="4" id="KW-1185">Reference proteome</keyword>
<evidence type="ECO:0000256" key="1">
    <source>
        <dbReference type="SAM" id="MobiDB-lite"/>
    </source>
</evidence>
<dbReference type="Proteomes" id="UP001519460">
    <property type="component" value="Unassembled WGS sequence"/>
</dbReference>
<reference evidence="3 4" key="1">
    <citation type="journal article" date="2023" name="Sci. Data">
        <title>Genome assembly of the Korean intertidal mud-creeper Batillaria attramentaria.</title>
        <authorList>
            <person name="Patra A.K."/>
            <person name="Ho P.T."/>
            <person name="Jun S."/>
            <person name="Lee S.J."/>
            <person name="Kim Y."/>
            <person name="Won Y.J."/>
        </authorList>
    </citation>
    <scope>NUCLEOTIDE SEQUENCE [LARGE SCALE GENOMIC DNA]</scope>
    <source>
        <strain evidence="3">Wonlab-2016</strain>
    </source>
</reference>
<protein>
    <submittedName>
        <fullName evidence="3">Uncharacterized protein</fullName>
    </submittedName>
</protein>
<name>A0ABD0J9H1_9CAEN</name>
<accession>A0ABD0J9H1</accession>
<feature type="compositionally biased region" description="Basic and acidic residues" evidence="1">
    <location>
        <begin position="342"/>
        <end position="354"/>
    </location>
</feature>
<keyword evidence="2" id="KW-1133">Transmembrane helix</keyword>
<organism evidence="3 4">
    <name type="scientific">Batillaria attramentaria</name>
    <dbReference type="NCBI Taxonomy" id="370345"/>
    <lineage>
        <taxon>Eukaryota</taxon>
        <taxon>Metazoa</taxon>
        <taxon>Spiralia</taxon>
        <taxon>Lophotrochozoa</taxon>
        <taxon>Mollusca</taxon>
        <taxon>Gastropoda</taxon>
        <taxon>Caenogastropoda</taxon>
        <taxon>Sorbeoconcha</taxon>
        <taxon>Cerithioidea</taxon>
        <taxon>Batillariidae</taxon>
        <taxon>Batillaria</taxon>
    </lineage>
</organism>
<gene>
    <name evidence="3" type="ORF">BaRGS_00037224</name>
</gene>
<evidence type="ECO:0000256" key="2">
    <source>
        <dbReference type="SAM" id="Phobius"/>
    </source>
</evidence>
<keyword evidence="2" id="KW-0472">Membrane</keyword>